<evidence type="ECO:0000313" key="3">
    <source>
        <dbReference type="Proteomes" id="UP000198341"/>
    </source>
</evidence>
<feature type="compositionally biased region" description="Acidic residues" evidence="1">
    <location>
        <begin position="1"/>
        <end position="14"/>
    </location>
</feature>
<accession>K8EHW6</accession>
<dbReference type="AlphaFoldDB" id="K8EHW6"/>
<name>K8EHW6_9CHLO</name>
<dbReference type="EMBL" id="FO082271">
    <property type="protein sequence ID" value="CCO17621.1"/>
    <property type="molecule type" value="Genomic_DNA"/>
</dbReference>
<dbReference type="OrthoDB" id="434723at2759"/>
<gene>
    <name evidence="2" type="ORF">Bathy08g04500</name>
</gene>
<protein>
    <submittedName>
        <fullName evidence="2">Unnamed protein product</fullName>
    </submittedName>
</protein>
<dbReference type="GeneID" id="19014429"/>
<organism evidence="2 3">
    <name type="scientific">Bathycoccus prasinos</name>
    <dbReference type="NCBI Taxonomy" id="41875"/>
    <lineage>
        <taxon>Eukaryota</taxon>
        <taxon>Viridiplantae</taxon>
        <taxon>Chlorophyta</taxon>
        <taxon>Mamiellophyceae</taxon>
        <taxon>Mamiellales</taxon>
        <taxon>Bathycoccaceae</taxon>
        <taxon>Bathycoccus</taxon>
    </lineage>
</organism>
<feature type="region of interest" description="Disordered" evidence="1">
    <location>
        <begin position="1"/>
        <end position="43"/>
    </location>
</feature>
<dbReference type="Proteomes" id="UP000198341">
    <property type="component" value="Chromosome 8"/>
</dbReference>
<sequence length="270" mass="31347">MTAEEEEEEKEEEWTTLKHRHETNVPPSLSSYEEEEEDGTTCVSSVSEAIDIALRAFESRAEMYSRVKRAHGDVLERVRRGERGESSSSVAFVEYEKSLAAFASDMNELNGKLKHVLQYLAREEEEEEKEEEDEKRVCFQLLKSVQEQEKEKLRLTTVEMALKTHYEMKNWSWQQDGYVEEEEEREEREEEKENASSASALKPSWATYVDGEKNDAYEGQRKCCEEAPEPTKIEFENAMKETTVGLENCIQTINDAREELLEIKASFLSL</sequence>
<evidence type="ECO:0000313" key="2">
    <source>
        <dbReference type="EMBL" id="CCO17621.1"/>
    </source>
</evidence>
<dbReference type="RefSeq" id="XP_007511500.1">
    <property type="nucleotide sequence ID" value="XM_007511438.1"/>
</dbReference>
<feature type="region of interest" description="Disordered" evidence="1">
    <location>
        <begin position="180"/>
        <end position="205"/>
    </location>
</feature>
<keyword evidence="3" id="KW-1185">Reference proteome</keyword>
<dbReference type="KEGG" id="bpg:Bathy08g04500"/>
<evidence type="ECO:0000256" key="1">
    <source>
        <dbReference type="SAM" id="MobiDB-lite"/>
    </source>
</evidence>
<reference evidence="2 3" key="1">
    <citation type="submission" date="2011-10" db="EMBL/GenBank/DDBJ databases">
        <authorList>
            <person name="Genoscope - CEA"/>
        </authorList>
    </citation>
    <scope>NUCLEOTIDE SEQUENCE [LARGE SCALE GENOMIC DNA]</scope>
    <source>
        <strain evidence="2 3">RCC 1105</strain>
    </source>
</reference>
<feature type="compositionally biased region" description="Acidic residues" evidence="1">
    <location>
        <begin position="180"/>
        <end position="192"/>
    </location>
</feature>
<proteinExistence type="predicted"/>